<dbReference type="InterPro" id="IPR001701">
    <property type="entry name" value="Glyco_hydro_9"/>
</dbReference>
<evidence type="ECO:0000256" key="2">
    <source>
        <dbReference type="ARBA" id="ARBA00023277"/>
    </source>
</evidence>
<dbReference type="SUPFAM" id="SSF48208">
    <property type="entry name" value="Six-hairpin glycosidases"/>
    <property type="match status" value="1"/>
</dbReference>
<sequence length="599" mass="64071">MRHLLAAVAALSAPVAVAEPPVSAVRVSQLGLEPAAGQRIVVVTRAAGPVAWRVRDDAGRVVQRGVAPAARYAVDADEAVTAIELPRALAPGRYRVEAGGAVSRPVTVAARPFAPLLRDAMSFFYQQRAGVPILARYVQRPDLARPAGHLGETARCFAGVDERGLRWPGCAARYDVVGGWYDAGDRGKYVVNAGISVWMMLDAWERAPAFDLLRDGALALPEARNGVPDVLDEARYEIEWMLRMQLPDGARAIVATPDGRAARTIAAGGMAWHKLGDTVWAPVPIRVEDDHGTRALYPPSTAATLNLAAVAAQAARLWRDIDPAFAARCRAAALSAFAAARREPAVFAEPRFTGSGAYEDAALDDEFFWAAAEIAATTGDPDALRMVERSPFARVSSVATPGWATTGAAGTIAILRHPAAFPPALVTAQRRALLASADAYLSDDARQPYRYPAAPGATQWGSNGDLLSRAVVLGTAWDLTHRAAYRGAARDALDYVLGRNPLDRSYVSGIGARPMRFPHHRFWGAGIDARFPAPPPGALSGGPNSSAMTDPVARTMVGKCRPQTCWRDDARAYSQNEVAINWNAALIWVAAFLDETRGR</sequence>
<dbReference type="InterPro" id="IPR013783">
    <property type="entry name" value="Ig-like_fold"/>
</dbReference>
<dbReference type="InterPro" id="IPR012341">
    <property type="entry name" value="6hp_glycosidase-like_sf"/>
</dbReference>
<evidence type="ECO:0000259" key="7">
    <source>
        <dbReference type="Pfam" id="PF00759"/>
    </source>
</evidence>
<feature type="signal peptide" evidence="6">
    <location>
        <begin position="1"/>
        <end position="18"/>
    </location>
</feature>
<keyword evidence="6" id="KW-0732">Signal</keyword>
<dbReference type="Gene3D" id="1.50.10.10">
    <property type="match status" value="1"/>
</dbReference>
<dbReference type="GO" id="GO:0030245">
    <property type="term" value="P:cellulose catabolic process"/>
    <property type="evidence" value="ECO:0007669"/>
    <property type="project" value="UniProtKB-KW"/>
</dbReference>
<feature type="active site" evidence="5">
    <location>
        <position position="577"/>
    </location>
</feature>
<dbReference type="PROSITE" id="PS00698">
    <property type="entry name" value="GH9_3"/>
    <property type="match status" value="1"/>
</dbReference>
<dbReference type="PANTHER" id="PTHR22298">
    <property type="entry name" value="ENDO-1,4-BETA-GLUCANASE"/>
    <property type="match status" value="1"/>
</dbReference>
<evidence type="ECO:0000259" key="8">
    <source>
        <dbReference type="Pfam" id="PF02927"/>
    </source>
</evidence>
<feature type="domain" description="Cellulase Ig-like" evidence="8">
    <location>
        <begin position="23"/>
        <end position="101"/>
    </location>
</feature>
<dbReference type="Pfam" id="PF00759">
    <property type="entry name" value="Glyco_hydro_9"/>
    <property type="match status" value="1"/>
</dbReference>
<evidence type="ECO:0000256" key="4">
    <source>
        <dbReference type="ARBA" id="ARBA00023326"/>
    </source>
</evidence>
<evidence type="ECO:0000313" key="9">
    <source>
        <dbReference type="EMBL" id="PCG10528.1"/>
    </source>
</evidence>
<keyword evidence="6" id="KW-0136">Cellulose degradation</keyword>
<dbReference type="AlphaFoldDB" id="A0A2A4I3N4"/>
<feature type="chain" id="PRO_5011830704" description="Endoglucanase" evidence="6">
    <location>
        <begin position="19"/>
        <end position="599"/>
    </location>
</feature>
<organism evidence="9 10">
    <name type="scientific">Sphingomonas ginsenosidimutans</name>
    <dbReference type="NCBI Taxonomy" id="862134"/>
    <lineage>
        <taxon>Bacteria</taxon>
        <taxon>Pseudomonadati</taxon>
        <taxon>Pseudomonadota</taxon>
        <taxon>Alphaproteobacteria</taxon>
        <taxon>Sphingomonadales</taxon>
        <taxon>Sphingomonadaceae</taxon>
        <taxon>Sphingomonas</taxon>
    </lineage>
</organism>
<evidence type="ECO:0000313" key="10">
    <source>
        <dbReference type="Proteomes" id="UP000218784"/>
    </source>
</evidence>
<keyword evidence="3 5" id="KW-0326">Glycosidase</keyword>
<protein>
    <recommendedName>
        <fullName evidence="6">Endoglucanase</fullName>
        <ecNumber evidence="6">3.2.1.4</ecNumber>
    </recommendedName>
</protein>
<keyword evidence="4 5" id="KW-0624">Polysaccharide degradation</keyword>
<reference evidence="9 10" key="1">
    <citation type="submission" date="2017-09" db="EMBL/GenBank/DDBJ databases">
        <title>Sphingomonas ginsenosidimutans KACC 14949, whole genome shotgun sequence.</title>
        <authorList>
            <person name="Feng G."/>
            <person name="Zhu H."/>
        </authorList>
    </citation>
    <scope>NUCLEOTIDE SEQUENCE [LARGE SCALE GENOMIC DNA]</scope>
    <source>
        <strain evidence="9 10">KACC 14949</strain>
    </source>
</reference>
<feature type="active site" evidence="5">
    <location>
        <position position="568"/>
    </location>
</feature>
<keyword evidence="2 5" id="KW-0119">Carbohydrate metabolism</keyword>
<comment type="catalytic activity">
    <reaction evidence="6">
        <text>Endohydrolysis of (1-&gt;4)-beta-D-glucosidic linkages in cellulose, lichenin and cereal beta-D-glucans.</text>
        <dbReference type="EC" id="3.2.1.4"/>
    </reaction>
</comment>
<dbReference type="Gene3D" id="2.60.40.10">
    <property type="entry name" value="Immunoglobulins"/>
    <property type="match status" value="1"/>
</dbReference>
<dbReference type="InterPro" id="IPR004197">
    <property type="entry name" value="Cellulase_Ig-like"/>
</dbReference>
<dbReference type="Proteomes" id="UP000218784">
    <property type="component" value="Unassembled WGS sequence"/>
</dbReference>
<comment type="similarity">
    <text evidence="5 6">Belongs to the glycosyl hydrolase 9 (cellulase E) family.</text>
</comment>
<dbReference type="InterPro" id="IPR008928">
    <property type="entry name" value="6-hairpin_glycosidase_sf"/>
</dbReference>
<feature type="domain" description="Glycoside hydrolase family 9" evidence="7">
    <location>
        <begin position="114"/>
        <end position="589"/>
    </location>
</feature>
<evidence type="ECO:0000256" key="5">
    <source>
        <dbReference type="PROSITE-ProRule" id="PRU10060"/>
    </source>
</evidence>
<gene>
    <name evidence="9" type="ORF">COA17_03720</name>
</gene>
<evidence type="ECO:0000256" key="1">
    <source>
        <dbReference type="ARBA" id="ARBA00022801"/>
    </source>
</evidence>
<name>A0A2A4I3N4_9SPHN</name>
<evidence type="ECO:0000256" key="3">
    <source>
        <dbReference type="ARBA" id="ARBA00023295"/>
    </source>
</evidence>
<dbReference type="InterPro" id="IPR033126">
    <property type="entry name" value="Glyco_hydro_9_Asp/Glu_AS"/>
</dbReference>
<keyword evidence="1 5" id="KW-0378">Hydrolase</keyword>
<keyword evidence="10" id="KW-1185">Reference proteome</keyword>
<proteinExistence type="inferred from homology"/>
<dbReference type="EMBL" id="NWVD01000001">
    <property type="protein sequence ID" value="PCG10528.1"/>
    <property type="molecule type" value="Genomic_DNA"/>
</dbReference>
<dbReference type="EC" id="3.2.1.4" evidence="6"/>
<dbReference type="Pfam" id="PF02927">
    <property type="entry name" value="CelD_N"/>
    <property type="match status" value="1"/>
</dbReference>
<comment type="caution">
    <text evidence="9">The sequence shown here is derived from an EMBL/GenBank/DDBJ whole genome shotgun (WGS) entry which is preliminary data.</text>
</comment>
<accession>A0A2A4I3N4</accession>
<dbReference type="GO" id="GO:0008810">
    <property type="term" value="F:cellulase activity"/>
    <property type="evidence" value="ECO:0007669"/>
    <property type="project" value="UniProtKB-EC"/>
</dbReference>
<evidence type="ECO:0000256" key="6">
    <source>
        <dbReference type="RuleBase" id="RU361166"/>
    </source>
</evidence>
<dbReference type="RefSeq" id="WP_096610215.1">
    <property type="nucleotide sequence ID" value="NZ_NWVD01000001.1"/>
</dbReference>